<evidence type="ECO:0000313" key="2">
    <source>
        <dbReference type="EMBL" id="KAF6236230.1"/>
    </source>
</evidence>
<name>A0A8H6FWS8_9LECA</name>
<dbReference type="EMBL" id="JACCJC010000021">
    <property type="protein sequence ID" value="KAF6236230.1"/>
    <property type="molecule type" value="Genomic_DNA"/>
</dbReference>
<keyword evidence="3" id="KW-1185">Reference proteome</keyword>
<evidence type="ECO:0000313" key="3">
    <source>
        <dbReference type="Proteomes" id="UP000578531"/>
    </source>
</evidence>
<dbReference type="Proteomes" id="UP000578531">
    <property type="component" value="Unassembled WGS sequence"/>
</dbReference>
<gene>
    <name evidence="2" type="ORF">HO173_005861</name>
</gene>
<comment type="caution">
    <text evidence="2">The sequence shown here is derived from an EMBL/GenBank/DDBJ whole genome shotgun (WGS) entry which is preliminary data.</text>
</comment>
<dbReference type="RefSeq" id="XP_037165582.1">
    <property type="nucleotide sequence ID" value="XM_037307773.1"/>
</dbReference>
<accession>A0A8H6FWS8</accession>
<dbReference type="GeneID" id="59287522"/>
<organism evidence="2 3">
    <name type="scientific">Letharia columbiana</name>
    <dbReference type="NCBI Taxonomy" id="112416"/>
    <lineage>
        <taxon>Eukaryota</taxon>
        <taxon>Fungi</taxon>
        <taxon>Dikarya</taxon>
        <taxon>Ascomycota</taxon>
        <taxon>Pezizomycotina</taxon>
        <taxon>Lecanoromycetes</taxon>
        <taxon>OSLEUM clade</taxon>
        <taxon>Lecanoromycetidae</taxon>
        <taxon>Lecanorales</taxon>
        <taxon>Lecanorineae</taxon>
        <taxon>Parmeliaceae</taxon>
        <taxon>Letharia</taxon>
    </lineage>
</organism>
<protein>
    <submittedName>
        <fullName evidence="2">Uncharacterized protein</fullName>
    </submittedName>
</protein>
<evidence type="ECO:0000256" key="1">
    <source>
        <dbReference type="SAM" id="MobiDB-lite"/>
    </source>
</evidence>
<reference evidence="2 3" key="1">
    <citation type="journal article" date="2020" name="Genomics">
        <title>Complete, high-quality genomes from long-read metagenomic sequencing of two wolf lichen thalli reveals enigmatic genome architecture.</title>
        <authorList>
            <person name="McKenzie S.K."/>
            <person name="Walston R.F."/>
            <person name="Allen J.L."/>
        </authorList>
    </citation>
    <scope>NUCLEOTIDE SEQUENCE [LARGE SCALE GENOMIC DNA]</scope>
    <source>
        <strain evidence="2">WasteWater2</strain>
    </source>
</reference>
<sequence length="66" mass="7441">MNLLDDSLNEWDRNRSLPGDGSGSLGEDHAIGHGICKDTPYNYWKSERRNHFLARPVAVEINADSE</sequence>
<proteinExistence type="predicted"/>
<feature type="region of interest" description="Disordered" evidence="1">
    <location>
        <begin position="1"/>
        <end position="29"/>
    </location>
</feature>
<dbReference type="AlphaFoldDB" id="A0A8H6FWS8"/>